<evidence type="ECO:0000256" key="1">
    <source>
        <dbReference type="SAM" id="MobiDB-lite"/>
    </source>
</evidence>
<feature type="non-terminal residue" evidence="2">
    <location>
        <position position="1"/>
    </location>
</feature>
<feature type="region of interest" description="Disordered" evidence="1">
    <location>
        <begin position="30"/>
        <end position="55"/>
    </location>
</feature>
<evidence type="ECO:0000313" key="3">
    <source>
        <dbReference type="Proteomes" id="UP000236291"/>
    </source>
</evidence>
<dbReference type="Proteomes" id="UP000236291">
    <property type="component" value="Unassembled WGS sequence"/>
</dbReference>
<reference evidence="2 3" key="2">
    <citation type="journal article" date="2017" name="Front. Plant Sci.">
        <title>Gene Classification and Mining of Molecular Markers Useful in Red Clover (Trifolium pratense) Breeding.</title>
        <authorList>
            <person name="Istvanek J."/>
            <person name="Dluhosova J."/>
            <person name="Dluhos P."/>
            <person name="Patkova L."/>
            <person name="Nedelnik J."/>
            <person name="Repkova J."/>
        </authorList>
    </citation>
    <scope>NUCLEOTIDE SEQUENCE [LARGE SCALE GENOMIC DNA]</scope>
    <source>
        <strain evidence="3">cv. Tatra</strain>
        <tissue evidence="2">Young leaves</tissue>
    </source>
</reference>
<dbReference type="EMBL" id="ASHM01213107">
    <property type="protein sequence ID" value="PNX67626.1"/>
    <property type="molecule type" value="Genomic_DNA"/>
</dbReference>
<gene>
    <name evidence="2" type="ORF">L195_g063606</name>
</gene>
<proteinExistence type="predicted"/>
<protein>
    <submittedName>
        <fullName evidence="2">Uncharacterized protein</fullName>
    </submittedName>
</protein>
<organism evidence="2 3">
    <name type="scientific">Trifolium pratense</name>
    <name type="common">Red clover</name>
    <dbReference type="NCBI Taxonomy" id="57577"/>
    <lineage>
        <taxon>Eukaryota</taxon>
        <taxon>Viridiplantae</taxon>
        <taxon>Streptophyta</taxon>
        <taxon>Embryophyta</taxon>
        <taxon>Tracheophyta</taxon>
        <taxon>Spermatophyta</taxon>
        <taxon>Magnoliopsida</taxon>
        <taxon>eudicotyledons</taxon>
        <taxon>Gunneridae</taxon>
        <taxon>Pentapetalae</taxon>
        <taxon>rosids</taxon>
        <taxon>fabids</taxon>
        <taxon>Fabales</taxon>
        <taxon>Fabaceae</taxon>
        <taxon>Papilionoideae</taxon>
        <taxon>50 kb inversion clade</taxon>
        <taxon>NPAAA clade</taxon>
        <taxon>Hologalegina</taxon>
        <taxon>IRL clade</taxon>
        <taxon>Trifolieae</taxon>
        <taxon>Trifolium</taxon>
    </lineage>
</organism>
<comment type="caution">
    <text evidence="2">The sequence shown here is derived from an EMBL/GenBank/DDBJ whole genome shotgun (WGS) entry which is preliminary data.</text>
</comment>
<accession>A0A2K3KMZ4</accession>
<reference evidence="2 3" key="1">
    <citation type="journal article" date="2014" name="Am. J. Bot.">
        <title>Genome assembly and annotation for red clover (Trifolium pratense; Fabaceae).</title>
        <authorList>
            <person name="Istvanek J."/>
            <person name="Jaros M."/>
            <person name="Krenek A."/>
            <person name="Repkova J."/>
        </authorList>
    </citation>
    <scope>NUCLEOTIDE SEQUENCE [LARGE SCALE GENOMIC DNA]</scope>
    <source>
        <strain evidence="3">cv. Tatra</strain>
        <tissue evidence="2">Young leaves</tissue>
    </source>
</reference>
<dbReference type="AlphaFoldDB" id="A0A2K3KMZ4"/>
<name>A0A2K3KMZ4_TRIPR</name>
<evidence type="ECO:0000313" key="2">
    <source>
        <dbReference type="EMBL" id="PNX67626.1"/>
    </source>
</evidence>
<sequence>VGNFEIQGGEKRSIIVEERRVGDVHRNHASRIFQNTRDETTKKSTGGSEIWKNGD</sequence>